<dbReference type="AlphaFoldDB" id="A0A2V5I181"/>
<gene>
    <name evidence="1" type="ORF">BO99DRAFT_400071</name>
</gene>
<proteinExistence type="predicted"/>
<name>A0A2V5I181_ASPV1</name>
<protein>
    <submittedName>
        <fullName evidence="1">Uncharacterized protein</fullName>
    </submittedName>
</protein>
<evidence type="ECO:0000313" key="1">
    <source>
        <dbReference type="EMBL" id="PYI22260.1"/>
    </source>
</evidence>
<organism evidence="1 2">
    <name type="scientific">Aspergillus violaceofuscus (strain CBS 115571)</name>
    <dbReference type="NCBI Taxonomy" id="1450538"/>
    <lineage>
        <taxon>Eukaryota</taxon>
        <taxon>Fungi</taxon>
        <taxon>Dikarya</taxon>
        <taxon>Ascomycota</taxon>
        <taxon>Pezizomycotina</taxon>
        <taxon>Eurotiomycetes</taxon>
        <taxon>Eurotiomycetidae</taxon>
        <taxon>Eurotiales</taxon>
        <taxon>Aspergillaceae</taxon>
        <taxon>Aspergillus</taxon>
    </lineage>
</organism>
<sequence length="59" mass="6534">MSACHSTPGWYFFKLLLPLSPHASLFLPVLVVRNLSTLLTHDSSSGVALVLRPSRREVD</sequence>
<evidence type="ECO:0000313" key="2">
    <source>
        <dbReference type="Proteomes" id="UP000249829"/>
    </source>
</evidence>
<dbReference type="EMBL" id="KZ825111">
    <property type="protein sequence ID" value="PYI22260.1"/>
    <property type="molecule type" value="Genomic_DNA"/>
</dbReference>
<accession>A0A2V5I181</accession>
<dbReference type="Proteomes" id="UP000249829">
    <property type="component" value="Unassembled WGS sequence"/>
</dbReference>
<reference evidence="1 2" key="1">
    <citation type="submission" date="2018-02" db="EMBL/GenBank/DDBJ databases">
        <title>The genomes of Aspergillus section Nigri reveals drivers in fungal speciation.</title>
        <authorList>
            <consortium name="DOE Joint Genome Institute"/>
            <person name="Vesth T.C."/>
            <person name="Nybo J."/>
            <person name="Theobald S."/>
            <person name="Brandl J."/>
            <person name="Frisvad J.C."/>
            <person name="Nielsen K.F."/>
            <person name="Lyhne E.K."/>
            <person name="Kogle M.E."/>
            <person name="Kuo A."/>
            <person name="Riley R."/>
            <person name="Clum A."/>
            <person name="Nolan M."/>
            <person name="Lipzen A."/>
            <person name="Salamov A."/>
            <person name="Henrissat B."/>
            <person name="Wiebenga A."/>
            <person name="De vries R.P."/>
            <person name="Grigoriev I.V."/>
            <person name="Mortensen U.H."/>
            <person name="Andersen M.R."/>
            <person name="Baker S.E."/>
        </authorList>
    </citation>
    <scope>NUCLEOTIDE SEQUENCE [LARGE SCALE GENOMIC DNA]</scope>
    <source>
        <strain evidence="1 2">CBS 115571</strain>
    </source>
</reference>
<keyword evidence="2" id="KW-1185">Reference proteome</keyword>